<feature type="non-terminal residue" evidence="1">
    <location>
        <position position="1"/>
    </location>
</feature>
<protein>
    <submittedName>
        <fullName evidence="1">Uncharacterized protein</fullName>
    </submittedName>
</protein>
<dbReference type="EMBL" id="HAED01014426">
    <property type="protein sequence ID" value="SBR00871.1"/>
    <property type="molecule type" value="Transcribed_RNA"/>
</dbReference>
<reference evidence="1" key="2">
    <citation type="submission" date="2016-06" db="EMBL/GenBank/DDBJ databases">
        <title>The genome of a short-lived fish provides insights into sex chromosome evolution and the genetic control of aging.</title>
        <authorList>
            <person name="Reichwald K."/>
            <person name="Felder M."/>
            <person name="Petzold A."/>
            <person name="Koch P."/>
            <person name="Groth M."/>
            <person name="Platzer M."/>
        </authorList>
    </citation>
    <scope>NUCLEOTIDE SEQUENCE</scope>
    <source>
        <tissue evidence="1">Brain</tissue>
    </source>
</reference>
<feature type="non-terminal residue" evidence="1">
    <location>
        <position position="73"/>
    </location>
</feature>
<accession>A0A1A8IU54</accession>
<name>A0A1A8IU54_NOTKU</name>
<proteinExistence type="predicted"/>
<sequence>PSMLCTLSSLLCPQDVVIMYLLEKQTALPTPLFHQLLNCLTLSWEGWRNNSEVSSALSMCHFWRAAAHPLPFI</sequence>
<evidence type="ECO:0000313" key="1">
    <source>
        <dbReference type="EMBL" id="SBR00871.1"/>
    </source>
</evidence>
<organism evidence="1">
    <name type="scientific">Nothobranchius kuhntae</name>
    <name type="common">Beira killifish</name>
    <dbReference type="NCBI Taxonomy" id="321403"/>
    <lineage>
        <taxon>Eukaryota</taxon>
        <taxon>Metazoa</taxon>
        <taxon>Chordata</taxon>
        <taxon>Craniata</taxon>
        <taxon>Vertebrata</taxon>
        <taxon>Euteleostomi</taxon>
        <taxon>Actinopterygii</taxon>
        <taxon>Neopterygii</taxon>
        <taxon>Teleostei</taxon>
        <taxon>Neoteleostei</taxon>
        <taxon>Acanthomorphata</taxon>
        <taxon>Ovalentaria</taxon>
        <taxon>Atherinomorphae</taxon>
        <taxon>Cyprinodontiformes</taxon>
        <taxon>Nothobranchiidae</taxon>
        <taxon>Nothobranchius</taxon>
    </lineage>
</organism>
<gene>
    <name evidence="1" type="primary">Nfu_g_1_002658</name>
</gene>
<reference evidence="1" key="1">
    <citation type="submission" date="2016-05" db="EMBL/GenBank/DDBJ databases">
        <authorList>
            <person name="Lavstsen T."/>
            <person name="Jespersen J.S."/>
        </authorList>
    </citation>
    <scope>NUCLEOTIDE SEQUENCE</scope>
    <source>
        <tissue evidence="1">Brain</tissue>
    </source>
</reference>
<dbReference type="AlphaFoldDB" id="A0A1A8IU54"/>